<dbReference type="Pfam" id="PF13439">
    <property type="entry name" value="Glyco_transf_4"/>
    <property type="match status" value="1"/>
</dbReference>
<dbReference type="CDD" id="cd03811">
    <property type="entry name" value="GT4_GT28_WabH-like"/>
    <property type="match status" value="1"/>
</dbReference>
<gene>
    <name evidence="3" type="ORF">J2T55_002359</name>
</gene>
<dbReference type="GO" id="GO:1901135">
    <property type="term" value="P:carbohydrate derivative metabolic process"/>
    <property type="evidence" value="ECO:0007669"/>
    <property type="project" value="UniProtKB-ARBA"/>
</dbReference>
<dbReference type="Pfam" id="PF00534">
    <property type="entry name" value="Glycos_transf_1"/>
    <property type="match status" value="1"/>
</dbReference>
<protein>
    <submittedName>
        <fullName evidence="3">Glycosyltransferase involved in cell wall biosynthesis</fullName>
    </submittedName>
</protein>
<dbReference type="SUPFAM" id="SSF53756">
    <property type="entry name" value="UDP-Glycosyltransferase/glycogen phosphorylase"/>
    <property type="match status" value="1"/>
</dbReference>
<dbReference type="AlphaFoldDB" id="A0AAE3HMX9"/>
<dbReference type="PANTHER" id="PTHR12526">
    <property type="entry name" value="GLYCOSYLTRANSFERASE"/>
    <property type="match status" value="1"/>
</dbReference>
<dbReference type="RefSeq" id="WP_259057043.1">
    <property type="nucleotide sequence ID" value="NZ_JANUCT010000020.1"/>
</dbReference>
<dbReference type="EMBL" id="JANUCT010000020">
    <property type="protein sequence ID" value="MCS3904323.1"/>
    <property type="molecule type" value="Genomic_DNA"/>
</dbReference>
<comment type="caution">
    <text evidence="3">The sequence shown here is derived from an EMBL/GenBank/DDBJ whole genome shotgun (WGS) entry which is preliminary data.</text>
</comment>
<dbReference type="PANTHER" id="PTHR12526:SF637">
    <property type="entry name" value="GLYCOSYLTRANSFERASE EPSF-RELATED"/>
    <property type="match status" value="1"/>
</dbReference>
<organism evidence="3 4">
    <name type="scientific">Methylohalomonas lacus</name>
    <dbReference type="NCBI Taxonomy" id="398773"/>
    <lineage>
        <taxon>Bacteria</taxon>
        <taxon>Pseudomonadati</taxon>
        <taxon>Pseudomonadota</taxon>
        <taxon>Gammaproteobacteria</taxon>
        <taxon>Methylohalomonadales</taxon>
        <taxon>Methylohalomonadaceae</taxon>
        <taxon>Methylohalomonas</taxon>
    </lineage>
</organism>
<dbReference type="InterPro" id="IPR001296">
    <property type="entry name" value="Glyco_trans_1"/>
</dbReference>
<feature type="domain" description="Glycosyltransferase subfamily 4-like N-terminal" evidence="2">
    <location>
        <begin position="14"/>
        <end position="177"/>
    </location>
</feature>
<proteinExistence type="predicted"/>
<dbReference type="InterPro" id="IPR028098">
    <property type="entry name" value="Glyco_trans_4-like_N"/>
</dbReference>
<name>A0AAE3HMX9_9GAMM</name>
<feature type="domain" description="Glycosyl transferase family 1" evidence="1">
    <location>
        <begin position="198"/>
        <end position="350"/>
    </location>
</feature>
<sequence length="374" mass="41266">MKILHIIDSGGLYGAENMLLDLMSEQVKQGLRPLLCSIGSHACGEKEIERHATQQNLEVISLRMRAGLNLYGAYRILRTARYNRVDILHSHGYKGNILAGCVPRAVRKMPLLCTVHGWTSTSAVSKMALYEWLDRRLLRYKDAVVAVNQLMLGDARLMSANIPTDRLHVVNNGITLEPGTTDTSGVLDTIREFCREGFIIGAVGRLSREKGYVYLLESIARLHQGGHRVRLVLAGDGPLKAELQEKAARLNIEDNVLFAGYLKDAGRCLHFFNVFVISSLSEGLPIALLEAMRASVPVVATRVGGIPEVLANGKSGILVLPGNAQKLAEAIAQIKQDPKQAALLAQEAENRVKDHYSSETMAQNYLNIYKQLYQ</sequence>
<keyword evidence="4" id="KW-1185">Reference proteome</keyword>
<dbReference type="Gene3D" id="3.40.50.2000">
    <property type="entry name" value="Glycogen Phosphorylase B"/>
    <property type="match status" value="2"/>
</dbReference>
<reference evidence="3" key="1">
    <citation type="submission" date="2022-08" db="EMBL/GenBank/DDBJ databases">
        <title>Genomic Encyclopedia of Type Strains, Phase III (KMG-III): the genomes of soil and plant-associated and newly described type strains.</title>
        <authorList>
            <person name="Whitman W."/>
        </authorList>
    </citation>
    <scope>NUCLEOTIDE SEQUENCE</scope>
    <source>
        <strain evidence="3">HMT 1</strain>
    </source>
</reference>
<evidence type="ECO:0000313" key="4">
    <source>
        <dbReference type="Proteomes" id="UP001204445"/>
    </source>
</evidence>
<accession>A0AAE3HMX9</accession>
<evidence type="ECO:0000259" key="2">
    <source>
        <dbReference type="Pfam" id="PF13439"/>
    </source>
</evidence>
<dbReference type="Proteomes" id="UP001204445">
    <property type="component" value="Unassembled WGS sequence"/>
</dbReference>
<evidence type="ECO:0000313" key="3">
    <source>
        <dbReference type="EMBL" id="MCS3904323.1"/>
    </source>
</evidence>
<dbReference type="GO" id="GO:0016757">
    <property type="term" value="F:glycosyltransferase activity"/>
    <property type="evidence" value="ECO:0007669"/>
    <property type="project" value="InterPro"/>
</dbReference>
<evidence type="ECO:0000259" key="1">
    <source>
        <dbReference type="Pfam" id="PF00534"/>
    </source>
</evidence>